<evidence type="ECO:0000313" key="3">
    <source>
        <dbReference type="Proteomes" id="UP000015106"/>
    </source>
</evidence>
<dbReference type="EnsemblPlants" id="TuG1812G0500000201.01.T01">
    <property type="protein sequence ID" value="TuG1812G0500000201.01.T01.cds415312"/>
    <property type="gene ID" value="TuG1812G0500000201.01"/>
</dbReference>
<evidence type="ECO:0000313" key="2">
    <source>
        <dbReference type="EnsemblPlants" id="TuG1812G0500000201.01.T01.cds415312"/>
    </source>
</evidence>
<reference evidence="2" key="2">
    <citation type="submission" date="2018-03" db="EMBL/GenBank/DDBJ databases">
        <title>The Triticum urartu genome reveals the dynamic nature of wheat genome evolution.</title>
        <authorList>
            <person name="Ling H."/>
            <person name="Ma B."/>
            <person name="Shi X."/>
            <person name="Liu H."/>
            <person name="Dong L."/>
            <person name="Sun H."/>
            <person name="Cao Y."/>
            <person name="Gao Q."/>
            <person name="Zheng S."/>
            <person name="Li Y."/>
            <person name="Yu Y."/>
            <person name="Du H."/>
            <person name="Qi M."/>
            <person name="Li Y."/>
            <person name="Yu H."/>
            <person name="Cui Y."/>
            <person name="Wang N."/>
            <person name="Chen C."/>
            <person name="Wu H."/>
            <person name="Zhao Y."/>
            <person name="Zhang J."/>
            <person name="Li Y."/>
            <person name="Zhou W."/>
            <person name="Zhang B."/>
            <person name="Hu W."/>
            <person name="Eijk M."/>
            <person name="Tang J."/>
            <person name="Witsenboer H."/>
            <person name="Zhao S."/>
            <person name="Li Z."/>
            <person name="Zhang A."/>
            <person name="Wang D."/>
            <person name="Liang C."/>
        </authorList>
    </citation>
    <scope>NUCLEOTIDE SEQUENCE [LARGE SCALE GENOMIC DNA]</scope>
    <source>
        <strain evidence="2">cv. G1812</strain>
    </source>
</reference>
<name>A0A8R7Q7X1_TRIUA</name>
<reference evidence="2" key="3">
    <citation type="submission" date="2022-06" db="UniProtKB">
        <authorList>
            <consortium name="EnsemblPlants"/>
        </authorList>
    </citation>
    <scope>IDENTIFICATION</scope>
</reference>
<sequence>MSADSRVAFSSTRLQKQQESAKADGVSVLFVAISCTEMRALLLSTLSTVEIFLSCILT</sequence>
<dbReference type="Proteomes" id="UP000015106">
    <property type="component" value="Chromosome 5"/>
</dbReference>
<protein>
    <submittedName>
        <fullName evidence="2">Uncharacterized protein</fullName>
    </submittedName>
</protein>
<reference evidence="3" key="1">
    <citation type="journal article" date="2013" name="Nature">
        <title>Draft genome of the wheat A-genome progenitor Triticum urartu.</title>
        <authorList>
            <person name="Ling H.Q."/>
            <person name="Zhao S."/>
            <person name="Liu D."/>
            <person name="Wang J."/>
            <person name="Sun H."/>
            <person name="Zhang C."/>
            <person name="Fan H."/>
            <person name="Li D."/>
            <person name="Dong L."/>
            <person name="Tao Y."/>
            <person name="Gao C."/>
            <person name="Wu H."/>
            <person name="Li Y."/>
            <person name="Cui Y."/>
            <person name="Guo X."/>
            <person name="Zheng S."/>
            <person name="Wang B."/>
            <person name="Yu K."/>
            <person name="Liang Q."/>
            <person name="Yang W."/>
            <person name="Lou X."/>
            <person name="Chen J."/>
            <person name="Feng M."/>
            <person name="Jian J."/>
            <person name="Zhang X."/>
            <person name="Luo G."/>
            <person name="Jiang Y."/>
            <person name="Liu J."/>
            <person name="Wang Z."/>
            <person name="Sha Y."/>
            <person name="Zhang B."/>
            <person name="Wu H."/>
            <person name="Tang D."/>
            <person name="Shen Q."/>
            <person name="Xue P."/>
            <person name="Zou S."/>
            <person name="Wang X."/>
            <person name="Liu X."/>
            <person name="Wang F."/>
            <person name="Yang Y."/>
            <person name="An X."/>
            <person name="Dong Z."/>
            <person name="Zhang K."/>
            <person name="Zhang X."/>
            <person name="Luo M.C."/>
            <person name="Dvorak J."/>
            <person name="Tong Y."/>
            <person name="Wang J."/>
            <person name="Yang H."/>
            <person name="Li Z."/>
            <person name="Wang D."/>
            <person name="Zhang A."/>
            <person name="Wang J."/>
        </authorList>
    </citation>
    <scope>NUCLEOTIDE SEQUENCE</scope>
    <source>
        <strain evidence="3">cv. G1812</strain>
    </source>
</reference>
<proteinExistence type="predicted"/>
<organism evidence="2 3">
    <name type="scientific">Triticum urartu</name>
    <name type="common">Red wild einkorn</name>
    <name type="synonym">Crithodium urartu</name>
    <dbReference type="NCBI Taxonomy" id="4572"/>
    <lineage>
        <taxon>Eukaryota</taxon>
        <taxon>Viridiplantae</taxon>
        <taxon>Streptophyta</taxon>
        <taxon>Embryophyta</taxon>
        <taxon>Tracheophyta</taxon>
        <taxon>Spermatophyta</taxon>
        <taxon>Magnoliopsida</taxon>
        <taxon>Liliopsida</taxon>
        <taxon>Poales</taxon>
        <taxon>Poaceae</taxon>
        <taxon>BOP clade</taxon>
        <taxon>Pooideae</taxon>
        <taxon>Triticodae</taxon>
        <taxon>Triticeae</taxon>
        <taxon>Triticinae</taxon>
        <taxon>Triticum</taxon>
    </lineage>
</organism>
<dbReference type="Gramene" id="TuG1812G0500000201.01.T01">
    <property type="protein sequence ID" value="TuG1812G0500000201.01.T01.cds415312"/>
    <property type="gene ID" value="TuG1812G0500000201.01"/>
</dbReference>
<keyword evidence="3" id="KW-1185">Reference proteome</keyword>
<evidence type="ECO:0000256" key="1">
    <source>
        <dbReference type="SAM" id="MobiDB-lite"/>
    </source>
</evidence>
<accession>A0A8R7Q7X1</accession>
<feature type="region of interest" description="Disordered" evidence="1">
    <location>
        <begin position="1"/>
        <end position="22"/>
    </location>
</feature>
<dbReference type="PROSITE" id="PS51257">
    <property type="entry name" value="PROKAR_LIPOPROTEIN"/>
    <property type="match status" value="1"/>
</dbReference>
<feature type="compositionally biased region" description="Polar residues" evidence="1">
    <location>
        <begin position="8"/>
        <end position="20"/>
    </location>
</feature>
<dbReference type="AlphaFoldDB" id="A0A8R7Q7X1"/>